<dbReference type="GO" id="GO:0043190">
    <property type="term" value="C:ATP-binding cassette (ABC) transporter complex"/>
    <property type="evidence" value="ECO:0007669"/>
    <property type="project" value="InterPro"/>
</dbReference>
<sequence>MNRSPLVLKIDSLALLLLPLLFYACGNTSTDQNDHLVFRYNEHANITSLDPAFAKDQRNIWACNQLYNSLIQLDDQLNTQPDIAKSWQVSKDAKTYTFVLRDDVFFHESEIFGKQKTRKVKAKDVVYSLTRLTDTKIASPGSWVMQQVKNISAKNDSVVVIELNQAFPAFLGLLSMKYTSIVPMEMENSDFRENPIGTGAFHFKRWEANEKLVFRKNDLYFEKDKNGKQLPYLEAVAITFLPDKQSEFLQFAQGKIDFLSGLDPSYKDELLNAKGELQANYEERIQMLRAPYLNTEYLGIYLDHPSSEIKSKKIRQAINYGFDRNTMITYLRNGIGTPASGGFIPKGLPGFSDASYYEYNPRKAKKLIEDYKIETGNQNPKISISTNASYLDLCEYIQRELQKVGLQVEIDVMPPSTLRQQRSAGKLASFRASWIADYPDAENYLSLFYSENFSPQGPNYTHFSSKKYDSLYEQSLNLGDLKQRIPLYQEMDSLIMTNAAVVPLYYDEVIRFTQNNVNGLGINPINLLDLKRVKKAKN</sequence>
<dbReference type="PROSITE" id="PS51257">
    <property type="entry name" value="PROKAR_LIPOPROTEIN"/>
    <property type="match status" value="1"/>
</dbReference>
<dbReference type="AlphaFoldDB" id="A0A2W7I2Q1"/>
<dbReference type="GO" id="GO:0030288">
    <property type="term" value="C:outer membrane-bounded periplasmic space"/>
    <property type="evidence" value="ECO:0007669"/>
    <property type="project" value="UniProtKB-ARBA"/>
</dbReference>
<evidence type="ECO:0000256" key="2">
    <source>
        <dbReference type="ARBA" id="ARBA00022448"/>
    </source>
</evidence>
<dbReference type="Gene3D" id="3.90.76.10">
    <property type="entry name" value="Dipeptide-binding Protein, Domain 1"/>
    <property type="match status" value="1"/>
</dbReference>
<keyword evidence="7" id="KW-1185">Reference proteome</keyword>
<feature type="domain" description="Solute-binding protein family 5" evidence="5">
    <location>
        <begin position="79"/>
        <end position="452"/>
    </location>
</feature>
<feature type="chain" id="PRO_5015930436" evidence="4">
    <location>
        <begin position="25"/>
        <end position="538"/>
    </location>
</feature>
<dbReference type="GO" id="GO:0015833">
    <property type="term" value="P:peptide transport"/>
    <property type="evidence" value="ECO:0007669"/>
    <property type="project" value="TreeGrafter"/>
</dbReference>
<name>A0A2W7I2Q1_9FLAO</name>
<dbReference type="SUPFAM" id="SSF53850">
    <property type="entry name" value="Periplasmic binding protein-like II"/>
    <property type="match status" value="1"/>
</dbReference>
<evidence type="ECO:0000259" key="5">
    <source>
        <dbReference type="Pfam" id="PF00496"/>
    </source>
</evidence>
<dbReference type="PANTHER" id="PTHR30290">
    <property type="entry name" value="PERIPLASMIC BINDING COMPONENT OF ABC TRANSPORTER"/>
    <property type="match status" value="1"/>
</dbReference>
<comment type="caution">
    <text evidence="6">The sequence shown here is derived from an EMBL/GenBank/DDBJ whole genome shotgun (WGS) entry which is preliminary data.</text>
</comment>
<proteinExistence type="inferred from homology"/>
<keyword evidence="3 4" id="KW-0732">Signal</keyword>
<dbReference type="Proteomes" id="UP000249542">
    <property type="component" value="Unassembled WGS sequence"/>
</dbReference>
<evidence type="ECO:0000256" key="4">
    <source>
        <dbReference type="SAM" id="SignalP"/>
    </source>
</evidence>
<keyword evidence="2" id="KW-0813">Transport</keyword>
<comment type="similarity">
    <text evidence="1">Belongs to the bacterial solute-binding protein 5 family.</text>
</comment>
<protein>
    <submittedName>
        <fullName evidence="6">Peptide/nickel transport system substrate-binding protein</fullName>
    </submittedName>
</protein>
<dbReference type="EMBL" id="QKYV01000005">
    <property type="protein sequence ID" value="PZW39545.1"/>
    <property type="molecule type" value="Genomic_DNA"/>
</dbReference>
<dbReference type="PANTHER" id="PTHR30290:SF9">
    <property type="entry name" value="OLIGOPEPTIDE-BINDING PROTEIN APPA"/>
    <property type="match status" value="1"/>
</dbReference>
<dbReference type="InterPro" id="IPR039424">
    <property type="entry name" value="SBP_5"/>
</dbReference>
<dbReference type="GO" id="GO:1904680">
    <property type="term" value="F:peptide transmembrane transporter activity"/>
    <property type="evidence" value="ECO:0007669"/>
    <property type="project" value="TreeGrafter"/>
</dbReference>
<dbReference type="InterPro" id="IPR000914">
    <property type="entry name" value="SBP_5_dom"/>
</dbReference>
<evidence type="ECO:0000256" key="1">
    <source>
        <dbReference type="ARBA" id="ARBA00005695"/>
    </source>
</evidence>
<evidence type="ECO:0000256" key="3">
    <source>
        <dbReference type="ARBA" id="ARBA00022729"/>
    </source>
</evidence>
<evidence type="ECO:0000313" key="6">
    <source>
        <dbReference type="EMBL" id="PZW39545.1"/>
    </source>
</evidence>
<organism evidence="6 7">
    <name type="scientific">Mesonia algae</name>
    <dbReference type="NCBI Taxonomy" id="213248"/>
    <lineage>
        <taxon>Bacteria</taxon>
        <taxon>Pseudomonadati</taxon>
        <taxon>Bacteroidota</taxon>
        <taxon>Flavobacteriia</taxon>
        <taxon>Flavobacteriales</taxon>
        <taxon>Flavobacteriaceae</taxon>
        <taxon>Mesonia</taxon>
    </lineage>
</organism>
<dbReference type="InterPro" id="IPR030678">
    <property type="entry name" value="Peptide/Ni-bd"/>
</dbReference>
<evidence type="ECO:0000313" key="7">
    <source>
        <dbReference type="Proteomes" id="UP000249542"/>
    </source>
</evidence>
<dbReference type="RefSeq" id="WP_245924757.1">
    <property type="nucleotide sequence ID" value="NZ_QKYV01000005.1"/>
</dbReference>
<reference evidence="6 7" key="1">
    <citation type="submission" date="2018-06" db="EMBL/GenBank/DDBJ databases">
        <title>Genomic Encyclopedia of Archaeal and Bacterial Type Strains, Phase II (KMG-II): from individual species to whole genera.</title>
        <authorList>
            <person name="Goeker M."/>
        </authorList>
    </citation>
    <scope>NUCLEOTIDE SEQUENCE [LARGE SCALE GENOMIC DNA]</scope>
    <source>
        <strain evidence="6 7">DSM 15361</strain>
    </source>
</reference>
<dbReference type="Gene3D" id="3.40.190.10">
    <property type="entry name" value="Periplasmic binding protein-like II"/>
    <property type="match status" value="1"/>
</dbReference>
<accession>A0A2W7I2Q1</accession>
<dbReference type="Pfam" id="PF00496">
    <property type="entry name" value="SBP_bac_5"/>
    <property type="match status" value="1"/>
</dbReference>
<gene>
    <name evidence="6" type="ORF">LX95_01902</name>
</gene>
<dbReference type="CDD" id="cd00995">
    <property type="entry name" value="PBP2_NikA_DppA_OppA_like"/>
    <property type="match status" value="1"/>
</dbReference>
<dbReference type="Gene3D" id="3.10.105.10">
    <property type="entry name" value="Dipeptide-binding Protein, Domain 3"/>
    <property type="match status" value="1"/>
</dbReference>
<feature type="signal peptide" evidence="4">
    <location>
        <begin position="1"/>
        <end position="24"/>
    </location>
</feature>
<dbReference type="PIRSF" id="PIRSF002741">
    <property type="entry name" value="MppA"/>
    <property type="match status" value="1"/>
</dbReference>